<evidence type="ECO:0000313" key="5">
    <source>
        <dbReference type="Proteomes" id="UP000005695"/>
    </source>
</evidence>
<dbReference type="SUPFAM" id="SSF46689">
    <property type="entry name" value="Homeodomain-like"/>
    <property type="match status" value="1"/>
</dbReference>
<evidence type="ECO:0000256" key="2">
    <source>
        <dbReference type="PROSITE-ProRule" id="PRU00335"/>
    </source>
</evidence>
<dbReference type="EMBL" id="AAEW02000003">
    <property type="protein sequence ID" value="EAT16900.1"/>
    <property type="molecule type" value="Genomic_DNA"/>
</dbReference>
<feature type="domain" description="HTH tetR-type" evidence="3">
    <location>
        <begin position="1"/>
        <end position="58"/>
    </location>
</feature>
<accession>Q1K2I1</accession>
<gene>
    <name evidence="4" type="ORF">Dace_2152</name>
</gene>
<keyword evidence="1 2" id="KW-0238">DNA-binding</keyword>
<keyword evidence="5" id="KW-1185">Reference proteome</keyword>
<evidence type="ECO:0000256" key="1">
    <source>
        <dbReference type="ARBA" id="ARBA00023125"/>
    </source>
</evidence>
<reference evidence="4" key="1">
    <citation type="submission" date="2006-05" db="EMBL/GenBank/DDBJ databases">
        <title>Annotation of the draft genome assembly of Desulfuromonas acetoxidans DSM 684.</title>
        <authorList>
            <consortium name="US DOE Joint Genome Institute (JGI-ORNL)"/>
            <person name="Larimer F."/>
            <person name="Land M."/>
            <person name="Hauser L."/>
        </authorList>
    </citation>
    <scope>NUCLEOTIDE SEQUENCE [LARGE SCALE GENOMIC DNA]</scope>
    <source>
        <strain evidence="4">DSM 684</strain>
    </source>
</reference>
<dbReference type="OrthoDB" id="9798857at2"/>
<name>Q1K2I1_DESA6</name>
<dbReference type="AlphaFoldDB" id="Q1K2I1"/>
<reference evidence="4" key="2">
    <citation type="submission" date="2006-05" db="EMBL/GenBank/DDBJ databases">
        <title>Sequencing of the draft genome and assembly of Desulfuromonas acetoxidans DSM 684.</title>
        <authorList>
            <consortium name="US DOE Joint Genome Institute (JGI-PGF)"/>
            <person name="Copeland A."/>
            <person name="Lucas S."/>
            <person name="Lapidus A."/>
            <person name="Barry K."/>
            <person name="Detter J.C."/>
            <person name="Glavina del Rio T."/>
            <person name="Hammon N."/>
            <person name="Israni S."/>
            <person name="Dalin E."/>
            <person name="Tice H."/>
            <person name="Bruce D."/>
            <person name="Pitluck S."/>
            <person name="Richardson P."/>
        </authorList>
    </citation>
    <scope>NUCLEOTIDE SEQUENCE [LARGE SCALE GENOMIC DNA]</scope>
    <source>
        <strain evidence="4">DSM 684</strain>
    </source>
</reference>
<dbReference type="Gene3D" id="1.10.357.10">
    <property type="entry name" value="Tetracycline Repressor, domain 2"/>
    <property type="match status" value="1"/>
</dbReference>
<proteinExistence type="predicted"/>
<organism evidence="4 5">
    <name type="scientific">Desulfuromonas acetoxidans (strain DSM 684 / 11070)</name>
    <dbReference type="NCBI Taxonomy" id="281689"/>
    <lineage>
        <taxon>Bacteria</taxon>
        <taxon>Pseudomonadati</taxon>
        <taxon>Thermodesulfobacteriota</taxon>
        <taxon>Desulfuromonadia</taxon>
        <taxon>Desulfuromonadales</taxon>
        <taxon>Desulfuromonadaceae</taxon>
        <taxon>Desulfuromonas</taxon>
    </lineage>
</organism>
<sequence length="187" mass="21602">MLERIRNETLCLLNEKGMSFTVAELAKRLAVSKRYIYEQFSSKNELVTSILNEILNDLQRQVQEIANSQQLGTIDKLNALMTTAPKALGPLSSRSIADIKRLLPEQWGNFERFFDDRWEEIKKLIECGVQQKLFRPIDLSVLQQVYRGTINGLNEYQYLTRNNQTFHNAIVTMTDILLYGIIASDNQ</sequence>
<dbReference type="Pfam" id="PF00440">
    <property type="entry name" value="TetR_N"/>
    <property type="match status" value="1"/>
</dbReference>
<dbReference type="InterPro" id="IPR036271">
    <property type="entry name" value="Tet_transcr_reg_TetR-rel_C_sf"/>
</dbReference>
<dbReference type="Gene3D" id="1.10.10.60">
    <property type="entry name" value="Homeodomain-like"/>
    <property type="match status" value="1"/>
</dbReference>
<dbReference type="PROSITE" id="PS50977">
    <property type="entry name" value="HTH_TETR_2"/>
    <property type="match status" value="1"/>
</dbReference>
<protein>
    <submittedName>
        <fullName evidence="4">Transcriptional regulator, TetR family</fullName>
    </submittedName>
</protein>
<dbReference type="RefSeq" id="WP_005998399.1">
    <property type="nucleotide sequence ID" value="NZ_AAEW02000003.1"/>
</dbReference>
<dbReference type="InterPro" id="IPR009057">
    <property type="entry name" value="Homeodomain-like_sf"/>
</dbReference>
<dbReference type="InterPro" id="IPR001647">
    <property type="entry name" value="HTH_TetR"/>
</dbReference>
<dbReference type="GO" id="GO:0003677">
    <property type="term" value="F:DNA binding"/>
    <property type="evidence" value="ECO:0007669"/>
    <property type="project" value="UniProtKB-UniRule"/>
</dbReference>
<evidence type="ECO:0000313" key="4">
    <source>
        <dbReference type="EMBL" id="EAT16900.1"/>
    </source>
</evidence>
<comment type="caution">
    <text evidence="4">The sequence shown here is derived from an EMBL/GenBank/DDBJ whole genome shotgun (WGS) entry which is preliminary data.</text>
</comment>
<dbReference type="SUPFAM" id="SSF48498">
    <property type="entry name" value="Tetracyclin repressor-like, C-terminal domain"/>
    <property type="match status" value="1"/>
</dbReference>
<dbReference type="Proteomes" id="UP000005695">
    <property type="component" value="Unassembled WGS sequence"/>
</dbReference>
<feature type="DNA-binding region" description="H-T-H motif" evidence="2">
    <location>
        <begin position="21"/>
        <end position="40"/>
    </location>
</feature>
<evidence type="ECO:0000259" key="3">
    <source>
        <dbReference type="PROSITE" id="PS50977"/>
    </source>
</evidence>